<gene>
    <name evidence="2" type="ORF">SETIT_1G149900v2</name>
</gene>
<sequence>MSLFSASHSTPGKVVLPGIVLFLFSLTPYFPDFIVLILMQSRDASMVQPIEELLVSRRNLQQLNVCAGEQDRIVIAYVMKERFETFVTTSIRVTQEIGHYHLKIITDDDYDHILYIKLLDPADVARFYGHSWS</sequence>
<evidence type="ECO:0000313" key="2">
    <source>
        <dbReference type="EMBL" id="RCV06272.1"/>
    </source>
</evidence>
<dbReference type="EMBL" id="CM003528">
    <property type="protein sequence ID" value="RCV06272.1"/>
    <property type="molecule type" value="Genomic_DNA"/>
</dbReference>
<organism evidence="2">
    <name type="scientific">Setaria italica</name>
    <name type="common">Foxtail millet</name>
    <name type="synonym">Panicum italicum</name>
    <dbReference type="NCBI Taxonomy" id="4555"/>
    <lineage>
        <taxon>Eukaryota</taxon>
        <taxon>Viridiplantae</taxon>
        <taxon>Streptophyta</taxon>
        <taxon>Embryophyta</taxon>
        <taxon>Tracheophyta</taxon>
        <taxon>Spermatophyta</taxon>
        <taxon>Magnoliopsida</taxon>
        <taxon>Liliopsida</taxon>
        <taxon>Poales</taxon>
        <taxon>Poaceae</taxon>
        <taxon>PACMAD clade</taxon>
        <taxon>Panicoideae</taxon>
        <taxon>Panicodae</taxon>
        <taxon>Paniceae</taxon>
        <taxon>Cenchrinae</taxon>
        <taxon>Setaria</taxon>
    </lineage>
</organism>
<protein>
    <submittedName>
        <fullName evidence="2">Uncharacterized protein</fullName>
    </submittedName>
</protein>
<proteinExistence type="predicted"/>
<evidence type="ECO:0000256" key="1">
    <source>
        <dbReference type="SAM" id="Phobius"/>
    </source>
</evidence>
<reference evidence="2" key="2">
    <citation type="submission" date="2015-07" db="EMBL/GenBank/DDBJ databases">
        <authorList>
            <person name="Noorani M."/>
        </authorList>
    </citation>
    <scope>NUCLEOTIDE SEQUENCE</scope>
    <source>
        <strain evidence="2">Yugu1</strain>
    </source>
</reference>
<name>A0A368PKU0_SETIT</name>
<keyword evidence="1" id="KW-1133">Transmembrane helix</keyword>
<dbReference type="AlphaFoldDB" id="A0A368PKU0"/>
<reference evidence="2" key="1">
    <citation type="journal article" date="2012" name="Nat. Biotechnol.">
        <title>Reference genome sequence of the model plant Setaria.</title>
        <authorList>
            <person name="Bennetzen J.L."/>
            <person name="Schmutz J."/>
            <person name="Wang H."/>
            <person name="Percifield R."/>
            <person name="Hawkins J."/>
            <person name="Pontaroli A.C."/>
            <person name="Estep M."/>
            <person name="Feng L."/>
            <person name="Vaughn J.N."/>
            <person name="Grimwood J."/>
            <person name="Jenkins J."/>
            <person name="Barry K."/>
            <person name="Lindquist E."/>
            <person name="Hellsten U."/>
            <person name="Deshpande S."/>
            <person name="Wang X."/>
            <person name="Wu X."/>
            <person name="Mitros T."/>
            <person name="Triplett J."/>
            <person name="Yang X."/>
            <person name="Ye C.Y."/>
            <person name="Mauro-Herrera M."/>
            <person name="Wang L."/>
            <person name="Li P."/>
            <person name="Sharma M."/>
            <person name="Sharma R."/>
            <person name="Ronald P.C."/>
            <person name="Panaud O."/>
            <person name="Kellogg E.A."/>
            <person name="Brutnell T.P."/>
            <person name="Doust A.N."/>
            <person name="Tuskan G.A."/>
            <person name="Rokhsar D."/>
            <person name="Devos K.M."/>
        </authorList>
    </citation>
    <scope>NUCLEOTIDE SEQUENCE [LARGE SCALE GENOMIC DNA]</scope>
    <source>
        <strain evidence="2">Yugu1</strain>
    </source>
</reference>
<feature type="transmembrane region" description="Helical" evidence="1">
    <location>
        <begin position="15"/>
        <end position="38"/>
    </location>
</feature>
<keyword evidence="1" id="KW-0812">Transmembrane</keyword>
<keyword evidence="1" id="KW-0472">Membrane</keyword>
<accession>A0A368PKU0</accession>